<comment type="similarity">
    <text evidence="1">Belongs to the UPF0210 family.</text>
</comment>
<sequence length="451" mass="46978">MGENMESEKILETIHMISDENLDVRTITMGISLLDCIDSDSDKACRKIYDKITTKARDLVKVGEQIQEEYGIPIINKRVTVTPISLIAAASHDQDYVKYALTLDKAAHTLGIDFIGGYSALVQKGYQSGDKTLIKSIPEALAQTDLVCASVNVGSTRSGINMDAVAEMGQVVKKASELDFMTNAKMVIFCNAVEDNPFMAGGFCGVSEPDTVINVGVSGPGVVKKALEKVKGASMDVVAETIKQTAFKVTRMGQMVGAAASERLGVPFGIVDLSLAPTPAVGDSVAQVLEEIGLEQVGTHGTTAALAMLNDAVKKGGIMACSHVGGLSGAFIPVSEDAGMIDAVNAGTLTLSKLEAMTAVCSVGLDMIAVPGDTPAETISAMIADEAAIGMINNKTTAVRVIPVPGKKVGETVEFGGLLGHAPIMGVNPASSADMIHRGGLIPAPIHSFKN</sequence>
<dbReference type="Pfam" id="PF05167">
    <property type="entry name" value="DUF711"/>
    <property type="match status" value="1"/>
</dbReference>
<evidence type="ECO:0000313" key="2">
    <source>
        <dbReference type="EMBL" id="KIC05216.1"/>
    </source>
</evidence>
<dbReference type="NCBIfam" id="NF003700">
    <property type="entry name" value="PRK05313.1"/>
    <property type="match status" value="1"/>
</dbReference>
<dbReference type="PANTHER" id="PTHR37560:SF1">
    <property type="entry name" value="UPF0210 PROTEIN MJ1665"/>
    <property type="match status" value="1"/>
</dbReference>
<dbReference type="EMBL" id="AWYA01000057">
    <property type="protein sequence ID" value="KIC05216.1"/>
    <property type="molecule type" value="Genomic_DNA"/>
</dbReference>
<comment type="caution">
    <text evidence="2">The sequence shown here is derived from an EMBL/GenBank/DDBJ whole genome shotgun (WGS) entry which is preliminary data.</text>
</comment>
<name>A0A837DW64_9LACO</name>
<reference evidence="2 3" key="1">
    <citation type="journal article" date="2015" name="BMC Microbiol.">
        <title>Lactobacillus ruminis strains cluster according to their mammalian gut source.</title>
        <authorList>
            <person name="O' Donnell M.M."/>
            <person name="Harris H.M."/>
            <person name="Lynch D.B."/>
            <person name="Ross R.P."/>
            <person name="O'Toole P.W."/>
        </authorList>
    </citation>
    <scope>NUCLEOTIDE SEQUENCE [LARGE SCALE GENOMIC DNA]</scope>
    <source>
        <strain evidence="2 3">DPC 6832</strain>
    </source>
</reference>
<evidence type="ECO:0000313" key="3">
    <source>
        <dbReference type="Proteomes" id="UP000031011"/>
    </source>
</evidence>
<proteinExistence type="inferred from homology"/>
<protein>
    <recommendedName>
        <fullName evidence="1">UPF0210 protein LRN_0102</fullName>
    </recommendedName>
</protein>
<gene>
    <name evidence="2" type="ORF">LRN_0102</name>
</gene>
<dbReference type="AlphaFoldDB" id="A0A837DW64"/>
<evidence type="ECO:0000256" key="1">
    <source>
        <dbReference type="HAMAP-Rule" id="MF_01221"/>
    </source>
</evidence>
<comment type="subunit">
    <text evidence="1">Homodimer.</text>
</comment>
<dbReference type="PANTHER" id="PTHR37560">
    <property type="entry name" value="UPF0210 PROTEIN SPR0218"/>
    <property type="match status" value="1"/>
</dbReference>
<accession>A0A837DW64</accession>
<dbReference type="InterPro" id="IPR007841">
    <property type="entry name" value="UPF0210"/>
</dbReference>
<dbReference type="Proteomes" id="UP000031011">
    <property type="component" value="Unassembled WGS sequence"/>
</dbReference>
<dbReference type="CDD" id="cd08025">
    <property type="entry name" value="RNR_PFL_like_DUF711"/>
    <property type="match status" value="1"/>
</dbReference>
<organism evidence="2 3">
    <name type="scientific">Ligilactobacillus ruminis DPC 6832</name>
    <dbReference type="NCBI Taxonomy" id="1402208"/>
    <lineage>
        <taxon>Bacteria</taxon>
        <taxon>Bacillati</taxon>
        <taxon>Bacillota</taxon>
        <taxon>Bacilli</taxon>
        <taxon>Lactobacillales</taxon>
        <taxon>Lactobacillaceae</taxon>
        <taxon>Ligilactobacillus</taxon>
    </lineage>
</organism>
<dbReference type="HAMAP" id="MF_01221">
    <property type="entry name" value="UPF0210"/>
    <property type="match status" value="1"/>
</dbReference>
<dbReference type="SUPFAM" id="SSF51998">
    <property type="entry name" value="PFL-like glycyl radical enzymes"/>
    <property type="match status" value="1"/>
</dbReference>
<dbReference type="Gene3D" id="3.20.70.20">
    <property type="match status" value="1"/>
</dbReference>